<comment type="caution">
    <text evidence="2">The sequence shown here is derived from an EMBL/GenBank/DDBJ whole genome shotgun (WGS) entry which is preliminary data.</text>
</comment>
<accession>A0A644X724</accession>
<keyword evidence="1" id="KW-0812">Transmembrane</keyword>
<feature type="transmembrane region" description="Helical" evidence="1">
    <location>
        <begin position="129"/>
        <end position="151"/>
    </location>
</feature>
<keyword evidence="1" id="KW-1133">Transmembrane helix</keyword>
<dbReference type="EMBL" id="VSSQ01001902">
    <property type="protein sequence ID" value="MPM11960.1"/>
    <property type="molecule type" value="Genomic_DNA"/>
</dbReference>
<organism evidence="2">
    <name type="scientific">bioreactor metagenome</name>
    <dbReference type="NCBI Taxonomy" id="1076179"/>
    <lineage>
        <taxon>unclassified sequences</taxon>
        <taxon>metagenomes</taxon>
        <taxon>ecological metagenomes</taxon>
    </lineage>
</organism>
<reference evidence="2" key="1">
    <citation type="submission" date="2019-08" db="EMBL/GenBank/DDBJ databases">
        <authorList>
            <person name="Kucharzyk K."/>
            <person name="Murdoch R.W."/>
            <person name="Higgins S."/>
            <person name="Loffler F."/>
        </authorList>
    </citation>
    <scope>NUCLEOTIDE SEQUENCE</scope>
</reference>
<evidence type="ECO:0000256" key="1">
    <source>
        <dbReference type="SAM" id="Phobius"/>
    </source>
</evidence>
<name>A0A644X724_9ZZZZ</name>
<proteinExistence type="predicted"/>
<feature type="transmembrane region" description="Helical" evidence="1">
    <location>
        <begin position="52"/>
        <end position="73"/>
    </location>
</feature>
<sequence>MFRSTEQTYDNNIYMKWIFNLYSVLMMNLGFSILCALFAVATLFLSVSEQTLGIFLLLLLPLWPAMISIFAAIDQYKKNRDISPFKFFFMNGLRNFGLKGLKYGGFVLLTLTITISDIFFFSSLPIVNITIPFFVLLSALIIAFSMNMMYFRVRNPESKEIDIIRVSVYYLLRKWYVSLLNVLLFSAMLGLMFVMPQFGFLLTPAIFIGIIFLNCSNLHKS</sequence>
<evidence type="ECO:0000313" key="2">
    <source>
        <dbReference type="EMBL" id="MPM11960.1"/>
    </source>
</evidence>
<gene>
    <name evidence="2" type="ORF">SDC9_58311</name>
</gene>
<protein>
    <recommendedName>
        <fullName evidence="3">DUF624 domain-containing protein</fullName>
    </recommendedName>
</protein>
<feature type="transmembrane region" description="Helical" evidence="1">
    <location>
        <begin position="103"/>
        <end position="123"/>
    </location>
</feature>
<evidence type="ECO:0008006" key="3">
    <source>
        <dbReference type="Google" id="ProtNLM"/>
    </source>
</evidence>
<dbReference type="AlphaFoldDB" id="A0A644X724"/>
<feature type="transmembrane region" description="Helical" evidence="1">
    <location>
        <begin position="21"/>
        <end position="46"/>
    </location>
</feature>
<keyword evidence="1" id="KW-0472">Membrane</keyword>
<feature type="transmembrane region" description="Helical" evidence="1">
    <location>
        <begin position="200"/>
        <end position="218"/>
    </location>
</feature>
<feature type="transmembrane region" description="Helical" evidence="1">
    <location>
        <begin position="175"/>
        <end position="194"/>
    </location>
</feature>